<feature type="domain" description="TRAF-type" evidence="6">
    <location>
        <begin position="880"/>
        <end position="913"/>
    </location>
</feature>
<feature type="compositionally biased region" description="Basic and acidic residues" evidence="5">
    <location>
        <begin position="947"/>
        <end position="956"/>
    </location>
</feature>
<evidence type="ECO:0000256" key="1">
    <source>
        <dbReference type="ARBA" id="ARBA00022723"/>
    </source>
</evidence>
<dbReference type="PANTHER" id="PTHR10131:SF94">
    <property type="entry name" value="TNF RECEPTOR-ASSOCIATED FACTOR 4"/>
    <property type="match status" value="1"/>
</dbReference>
<keyword evidence="1 4" id="KW-0479">Metal-binding</keyword>
<dbReference type="RefSeq" id="XP_009823195.1">
    <property type="nucleotide sequence ID" value="XM_009824893.1"/>
</dbReference>
<dbReference type="VEuPathDB" id="FungiDB:H257_01604"/>
<gene>
    <name evidence="7" type="ORF">H257_01604</name>
</gene>
<dbReference type="Gene3D" id="3.30.40.10">
    <property type="entry name" value="Zinc/RING finger domain, C3HC4 (zinc finger)"/>
    <property type="match status" value="6"/>
</dbReference>
<keyword evidence="2 4" id="KW-0863">Zinc-finger</keyword>
<dbReference type="InterPro" id="IPR013083">
    <property type="entry name" value="Znf_RING/FYVE/PHD"/>
</dbReference>
<evidence type="ECO:0000259" key="6">
    <source>
        <dbReference type="PROSITE" id="PS50145"/>
    </source>
</evidence>
<feature type="zinc finger region" description="TRAF-type" evidence="4">
    <location>
        <begin position="173"/>
        <end position="211"/>
    </location>
</feature>
<feature type="domain" description="TRAF-type" evidence="6">
    <location>
        <begin position="173"/>
        <end position="211"/>
    </location>
</feature>
<evidence type="ECO:0000256" key="4">
    <source>
        <dbReference type="PROSITE-ProRule" id="PRU00207"/>
    </source>
</evidence>
<dbReference type="SUPFAM" id="SSF49899">
    <property type="entry name" value="Concanavalin A-like lectins/glucanases"/>
    <property type="match status" value="1"/>
</dbReference>
<dbReference type="Pfam" id="PF02176">
    <property type="entry name" value="zf-TRAF"/>
    <property type="match status" value="1"/>
</dbReference>
<reference evidence="7" key="1">
    <citation type="submission" date="2013-12" db="EMBL/GenBank/DDBJ databases">
        <title>The Genome Sequence of Aphanomyces astaci APO3.</title>
        <authorList>
            <consortium name="The Broad Institute Genomics Platform"/>
            <person name="Russ C."/>
            <person name="Tyler B."/>
            <person name="van West P."/>
            <person name="Dieguez-Uribeondo J."/>
            <person name="Young S.K."/>
            <person name="Zeng Q."/>
            <person name="Gargeya S."/>
            <person name="Fitzgerald M."/>
            <person name="Abouelleil A."/>
            <person name="Alvarado L."/>
            <person name="Chapman S.B."/>
            <person name="Gainer-Dewar J."/>
            <person name="Goldberg J."/>
            <person name="Griggs A."/>
            <person name="Gujja S."/>
            <person name="Hansen M."/>
            <person name="Howarth C."/>
            <person name="Imamovic A."/>
            <person name="Ireland A."/>
            <person name="Larimer J."/>
            <person name="McCowan C."/>
            <person name="Murphy C."/>
            <person name="Pearson M."/>
            <person name="Poon T.W."/>
            <person name="Priest M."/>
            <person name="Roberts A."/>
            <person name="Saif S."/>
            <person name="Shea T."/>
            <person name="Sykes S."/>
            <person name="Wortman J."/>
            <person name="Nusbaum C."/>
            <person name="Birren B."/>
        </authorList>
    </citation>
    <scope>NUCLEOTIDE SEQUENCE [LARGE SCALE GENOMIC DNA]</scope>
    <source>
        <strain evidence="7">APO3</strain>
    </source>
</reference>
<dbReference type="SUPFAM" id="SSF49599">
    <property type="entry name" value="TRAF domain-like"/>
    <property type="match status" value="1"/>
</dbReference>
<dbReference type="Gene3D" id="2.60.120.200">
    <property type="match status" value="1"/>
</dbReference>
<accession>W4H8T0</accession>
<keyword evidence="3 4" id="KW-0862">Zinc</keyword>
<proteinExistence type="predicted"/>
<dbReference type="PROSITE" id="PS50145">
    <property type="entry name" value="ZF_TRAF"/>
    <property type="match status" value="3"/>
</dbReference>
<sequence>MNGSTSLPTIQWSPSKISQVKCRPITTANAAPEMDEMMLLMTSIQDIDRQRSLLLNKVQQRCASSSLSPKKRQPRSLSTVDCRLEHHRLSTPHWDKVFPEDVVLCTQCGLDILVRALKLHHDNECTHRLVRCSQAGCTAIFKAISRQAHEASECVATRRNSKWLQLQAHDLQLVCCLDCESEITVRAISAHLNAECVKRRVACPRASLGCKRTDIPFDQLEVHDTDECIVGVRRRALLASAVATNQLVPCDWCNQPVVKRHMLDHKEDECMMRERQCPNAHLGCREWVPVGQFDQHLKSECVVTMERHAMADQAKLKDVLTPCRDCGALVKLRHMTLHRSATCPARLVPCVNVIHGCQAQLRFRDRHIHEHVDVSPEARAALRFASRSGHIRIGGGDDIKPPWCAEFWVWLHSKEDDVLYFMEQAIRWQECVRTTTSRLKEWQDKHKQLQETLKQGTVSHMSKPLETDALEIGEGIAGCKSILAEARARVKSLVADSLVVANTITDPSDRDELNAAVRAQTERLQPGWTADDWELYGNVGKWADLVNQSAKPEEDQQHAKWLAKRQQLLQAMESRQPADPRELARFLKQAKKELSRLDDKLAKCVDVPLALVQSATHGFHTLASSATAGLHVMMASTGMPGVHTFERRAKFNVDLPRCQWVHIAYNAAVDHISFFVNGVKATSAKGSFHLPVALIGAEEKAFRGHLQEVRFWSQDRPDVATSMHDVLGLVPELRGYWTFEEGAGEYVDDMAGQFPRSVAVNVDWVRYSTATVQVLGDPPTASYRQRNMCKVVTKRAFLALKHHQRNGKVKCSLGCGLEVDTKLLERHHKLDCPHRTMICREPYCGHVIKACDQPAHDATCDLRRLRDTLAAEYYRKHELVQCPFGCGLEIARKALPKHRKSECSNRLVLCDKCGRSYVQRNTRRHDLRECDAPQVLATKLMVVRARTRQESREHPGPRHRTKSAGDVL</sequence>
<feature type="region of interest" description="Disordered" evidence="5">
    <location>
        <begin position="946"/>
        <end position="968"/>
    </location>
</feature>
<evidence type="ECO:0000256" key="5">
    <source>
        <dbReference type="SAM" id="MobiDB-lite"/>
    </source>
</evidence>
<dbReference type="PANTHER" id="PTHR10131">
    <property type="entry name" value="TNF RECEPTOR ASSOCIATED FACTOR"/>
    <property type="match status" value="1"/>
</dbReference>
<organism evidence="7">
    <name type="scientific">Aphanomyces astaci</name>
    <name type="common">Crayfish plague agent</name>
    <dbReference type="NCBI Taxonomy" id="112090"/>
    <lineage>
        <taxon>Eukaryota</taxon>
        <taxon>Sar</taxon>
        <taxon>Stramenopiles</taxon>
        <taxon>Oomycota</taxon>
        <taxon>Saprolegniomycetes</taxon>
        <taxon>Saprolegniales</taxon>
        <taxon>Verrucalvaceae</taxon>
        <taxon>Aphanomyces</taxon>
    </lineage>
</organism>
<name>W4H8T0_APHAT</name>
<dbReference type="InterPro" id="IPR001293">
    <property type="entry name" value="Znf_TRAF"/>
</dbReference>
<feature type="domain" description="TRAF-type" evidence="6">
    <location>
        <begin position="93"/>
        <end position="138"/>
    </location>
</feature>
<dbReference type="STRING" id="112090.W4H8T0"/>
<dbReference type="AlphaFoldDB" id="W4H8T0"/>
<dbReference type="GO" id="GO:0008270">
    <property type="term" value="F:zinc ion binding"/>
    <property type="evidence" value="ECO:0007669"/>
    <property type="project" value="UniProtKB-KW"/>
</dbReference>
<dbReference type="GeneID" id="20803600"/>
<dbReference type="OrthoDB" id="193703at2759"/>
<evidence type="ECO:0000256" key="2">
    <source>
        <dbReference type="ARBA" id="ARBA00022771"/>
    </source>
</evidence>
<evidence type="ECO:0000313" key="7">
    <source>
        <dbReference type="EMBL" id="ETV88332.1"/>
    </source>
</evidence>
<evidence type="ECO:0000256" key="3">
    <source>
        <dbReference type="ARBA" id="ARBA00022833"/>
    </source>
</evidence>
<feature type="zinc finger region" description="TRAF-type" evidence="4">
    <location>
        <begin position="880"/>
        <end position="913"/>
    </location>
</feature>
<dbReference type="EMBL" id="KI913115">
    <property type="protein sequence ID" value="ETV88332.1"/>
    <property type="molecule type" value="Genomic_DNA"/>
</dbReference>
<protein>
    <recommendedName>
        <fullName evidence="6">TRAF-type domain-containing protein</fullName>
    </recommendedName>
</protein>
<dbReference type="InterPro" id="IPR013320">
    <property type="entry name" value="ConA-like_dom_sf"/>
</dbReference>
<feature type="zinc finger region" description="TRAF-type" evidence="4">
    <location>
        <begin position="93"/>
        <end position="138"/>
    </location>
</feature>